<keyword evidence="1" id="KW-0675">Receptor</keyword>
<evidence type="ECO:0000313" key="1">
    <source>
        <dbReference type="EMBL" id="KAA6320395.1"/>
    </source>
</evidence>
<feature type="non-terminal residue" evidence="1">
    <location>
        <position position="1"/>
    </location>
</feature>
<gene>
    <name evidence="1" type="ORF">EZS27_029827</name>
</gene>
<dbReference type="AlphaFoldDB" id="A0A5J4QFP2"/>
<organism evidence="1">
    <name type="scientific">termite gut metagenome</name>
    <dbReference type="NCBI Taxonomy" id="433724"/>
    <lineage>
        <taxon>unclassified sequences</taxon>
        <taxon>metagenomes</taxon>
        <taxon>organismal metagenomes</taxon>
    </lineage>
</organism>
<dbReference type="EMBL" id="SNRY01003602">
    <property type="protein sequence ID" value="KAA6320395.1"/>
    <property type="molecule type" value="Genomic_DNA"/>
</dbReference>
<proteinExistence type="predicted"/>
<accession>A0A5J4QFP2</accession>
<protein>
    <submittedName>
        <fullName evidence="1">TonB-dependent receptor SusC</fullName>
    </submittedName>
</protein>
<reference evidence="1" key="1">
    <citation type="submission" date="2019-03" db="EMBL/GenBank/DDBJ databases">
        <title>Single cell metagenomics reveals metabolic interactions within the superorganism composed of flagellate Streblomastix strix and complex community of Bacteroidetes bacteria on its surface.</title>
        <authorList>
            <person name="Treitli S.C."/>
            <person name="Kolisko M."/>
            <person name="Husnik F."/>
            <person name="Keeling P."/>
            <person name="Hampl V."/>
        </authorList>
    </citation>
    <scope>NUCLEOTIDE SEQUENCE</scope>
    <source>
        <strain evidence="1">STM</strain>
    </source>
</reference>
<sequence length="31" mass="3378">SVFDPETIDGGWNGSVYPLSKVFAFGLNVNF</sequence>
<name>A0A5J4QFP2_9ZZZZ</name>
<comment type="caution">
    <text evidence="1">The sequence shown here is derived from an EMBL/GenBank/DDBJ whole genome shotgun (WGS) entry which is preliminary data.</text>
</comment>